<evidence type="ECO:0000256" key="1">
    <source>
        <dbReference type="ARBA" id="ARBA00001554"/>
    </source>
</evidence>
<evidence type="ECO:0000313" key="7">
    <source>
        <dbReference type="EMBL" id="GAA1195373.1"/>
    </source>
</evidence>
<proteinExistence type="inferred from homology"/>
<dbReference type="SUPFAM" id="SSF54593">
    <property type="entry name" value="Glyoxalase/Bleomycin resistance protein/Dihydroxybiphenyl dioxygenase"/>
    <property type="match status" value="1"/>
</dbReference>
<dbReference type="EMBL" id="BAAALM010000004">
    <property type="protein sequence ID" value="GAA1195373.1"/>
    <property type="molecule type" value="Genomic_DNA"/>
</dbReference>
<evidence type="ECO:0000256" key="3">
    <source>
        <dbReference type="ARBA" id="ARBA00013252"/>
    </source>
</evidence>
<accession>A0ABN1V7G9</accession>
<evidence type="ECO:0000256" key="4">
    <source>
        <dbReference type="ARBA" id="ARBA00021735"/>
    </source>
</evidence>
<dbReference type="PANTHER" id="PTHR35908">
    <property type="entry name" value="HYPOTHETICAL FUSION PROTEIN"/>
    <property type="match status" value="1"/>
</dbReference>
<evidence type="ECO:0000256" key="5">
    <source>
        <dbReference type="ARBA" id="ARBA00023239"/>
    </source>
</evidence>
<dbReference type="RefSeq" id="WP_253859566.1">
    <property type="nucleotide sequence ID" value="NZ_BAAALM010000004.1"/>
</dbReference>
<gene>
    <name evidence="7" type="ORF">GCM10009675_07850</name>
</gene>
<dbReference type="InterPro" id="IPR036428">
    <property type="entry name" value="PCD_sf"/>
</dbReference>
<dbReference type="InterPro" id="IPR029068">
    <property type="entry name" value="Glyas_Bleomycin-R_OHBP_Dase"/>
</dbReference>
<feature type="domain" description="Glyoxalase-like" evidence="6">
    <location>
        <begin position="106"/>
        <end position="215"/>
    </location>
</feature>
<dbReference type="PANTHER" id="PTHR35908:SF1">
    <property type="entry name" value="CONSERVED PROTEIN"/>
    <property type="match status" value="1"/>
</dbReference>
<evidence type="ECO:0000313" key="8">
    <source>
        <dbReference type="Proteomes" id="UP001500467"/>
    </source>
</evidence>
<protein>
    <recommendedName>
        <fullName evidence="4">Putative pterin-4-alpha-carbinolamine dehydratase</fullName>
        <ecNumber evidence="3">4.2.1.96</ecNumber>
    </recommendedName>
</protein>
<evidence type="ECO:0000256" key="2">
    <source>
        <dbReference type="ARBA" id="ARBA00006472"/>
    </source>
</evidence>
<dbReference type="Gene3D" id="3.10.180.10">
    <property type="entry name" value="2,3-Dihydroxybiphenyl 1,2-Dioxygenase, domain 1"/>
    <property type="match status" value="1"/>
</dbReference>
<sequence>MEQTTLGANQVDLADWRLLLGALRSRFEAGSFAAAAAFVAVAGRVAEEHGHSPDVDLRAEHVGFALRTRAAGGVTERDVRLAERISLLAADHGLTPRPERLQALELALDTPVVRTVGGFWAAVLTGETAGEDAGGDVVDPPAELPQAGFDRLWLQSTDSTAPDRQRFHLDVTVPPEEADRRVAAAIEAGGHLVDDTHAPAFVVVADPDGNNACICTELGRD</sequence>
<dbReference type="Pfam" id="PF01329">
    <property type="entry name" value="Pterin_4a"/>
    <property type="match status" value="1"/>
</dbReference>
<keyword evidence="8" id="KW-1185">Reference proteome</keyword>
<comment type="similarity">
    <text evidence="2">Belongs to the pterin-4-alpha-carbinolamine dehydratase family.</text>
</comment>
<comment type="catalytic activity">
    <reaction evidence="1">
        <text>(4aS,6R)-4a-hydroxy-L-erythro-5,6,7,8-tetrahydrobiopterin = (6R)-L-erythro-6,7-dihydrobiopterin + H2O</text>
        <dbReference type="Rhea" id="RHEA:11920"/>
        <dbReference type="ChEBI" id="CHEBI:15377"/>
        <dbReference type="ChEBI" id="CHEBI:15642"/>
        <dbReference type="ChEBI" id="CHEBI:43120"/>
        <dbReference type="EC" id="4.2.1.96"/>
    </reaction>
</comment>
<reference evidence="7 8" key="1">
    <citation type="journal article" date="2019" name="Int. J. Syst. Evol. Microbiol.">
        <title>The Global Catalogue of Microorganisms (GCM) 10K type strain sequencing project: providing services to taxonomists for standard genome sequencing and annotation.</title>
        <authorList>
            <consortium name="The Broad Institute Genomics Platform"/>
            <consortium name="The Broad Institute Genome Sequencing Center for Infectious Disease"/>
            <person name="Wu L."/>
            <person name="Ma J."/>
        </authorList>
    </citation>
    <scope>NUCLEOTIDE SEQUENCE [LARGE SCALE GENOMIC DNA]</scope>
    <source>
        <strain evidence="7 8">JCM 13022</strain>
    </source>
</reference>
<dbReference type="EC" id="4.2.1.96" evidence="3"/>
<dbReference type="SUPFAM" id="SSF55248">
    <property type="entry name" value="PCD-like"/>
    <property type="match status" value="1"/>
</dbReference>
<organism evidence="7 8">
    <name type="scientific">Prauserella alba</name>
    <dbReference type="NCBI Taxonomy" id="176898"/>
    <lineage>
        <taxon>Bacteria</taxon>
        <taxon>Bacillati</taxon>
        <taxon>Actinomycetota</taxon>
        <taxon>Actinomycetes</taxon>
        <taxon>Pseudonocardiales</taxon>
        <taxon>Pseudonocardiaceae</taxon>
        <taxon>Prauserella</taxon>
    </lineage>
</organism>
<comment type="caution">
    <text evidence="7">The sequence shown here is derived from an EMBL/GenBank/DDBJ whole genome shotgun (WGS) entry which is preliminary data.</text>
</comment>
<name>A0ABN1V7G9_9PSEU</name>
<keyword evidence="5" id="KW-0456">Lyase</keyword>
<dbReference type="Proteomes" id="UP001500467">
    <property type="component" value="Unassembled WGS sequence"/>
</dbReference>
<dbReference type="Pfam" id="PF18029">
    <property type="entry name" value="Glyoxalase_6"/>
    <property type="match status" value="1"/>
</dbReference>
<evidence type="ECO:0000259" key="6">
    <source>
        <dbReference type="Pfam" id="PF18029"/>
    </source>
</evidence>
<dbReference type="InterPro" id="IPR001533">
    <property type="entry name" value="Pterin_deHydtase"/>
</dbReference>
<dbReference type="InterPro" id="IPR041581">
    <property type="entry name" value="Glyoxalase_6"/>
</dbReference>
<dbReference type="Gene3D" id="3.30.1360.20">
    <property type="entry name" value="Transcriptional coactivator/pterin dehydratase"/>
    <property type="match status" value="1"/>
</dbReference>